<evidence type="ECO:0000256" key="1">
    <source>
        <dbReference type="ARBA" id="ARBA00007422"/>
    </source>
</evidence>
<dbReference type="GO" id="GO:0006096">
    <property type="term" value="P:glycolytic process"/>
    <property type="evidence" value="ECO:0007669"/>
    <property type="project" value="UniProtKB-UniPathway"/>
</dbReference>
<dbReference type="GO" id="GO:0006094">
    <property type="term" value="P:gluconeogenesis"/>
    <property type="evidence" value="ECO:0007669"/>
    <property type="project" value="UniProtKB-UniPathway"/>
</dbReference>
<dbReference type="InterPro" id="IPR013785">
    <property type="entry name" value="Aldolase_TIM"/>
</dbReference>
<dbReference type="EMBL" id="FWEW01000088">
    <property type="protein sequence ID" value="SLM33681.1"/>
    <property type="molecule type" value="Genomic_DNA"/>
</dbReference>
<dbReference type="AlphaFoldDB" id="A0A1W5CS89"/>
<name>A0A1W5CS89_9LECA</name>
<comment type="subunit">
    <text evidence="2">Homodimer.</text>
</comment>
<evidence type="ECO:0000313" key="5">
    <source>
        <dbReference type="EMBL" id="SLM33681.1"/>
    </source>
</evidence>
<protein>
    <recommendedName>
        <fullName evidence="4">Triosephosphate isomerase</fullName>
        <ecNumber evidence="4">5.3.1.1</ecNumber>
    </recommendedName>
</protein>
<dbReference type="GO" id="GO:0019563">
    <property type="term" value="P:glycerol catabolic process"/>
    <property type="evidence" value="ECO:0007669"/>
    <property type="project" value="TreeGrafter"/>
</dbReference>
<dbReference type="PANTHER" id="PTHR21139">
    <property type="entry name" value="TRIOSEPHOSPHATE ISOMERASE"/>
    <property type="match status" value="1"/>
</dbReference>
<comment type="similarity">
    <text evidence="1 4">Belongs to the triosephosphate isomerase family.</text>
</comment>
<evidence type="ECO:0000256" key="2">
    <source>
        <dbReference type="ARBA" id="ARBA00011738"/>
    </source>
</evidence>
<sequence>MSDSPPLPTLPARLVGVGLKMYFDIPTTAQYITALSRTYPDRSSTKNIGLFVCPSFPILFPASTLLATTPHILLGAQNCHWEDSGAYTGEVSPLLLKQSGCSIVELGHAERRREPFYETDAIVARKAAAAVRNGLVPLICIGEKSRSGVMSEGVGLAIRECVPQVNAVLDTIPEHAPFILAYEPVWAIGAREPASGDHVLAVVGELRKMVEGKGRKGGFRILYGGSAGPGTWRELREGVDGLFLGRFAHDIEAFKKVVEEVGED</sequence>
<dbReference type="UniPathway" id="UPA00109">
    <property type="reaction ID" value="UER00189"/>
</dbReference>
<comment type="pathway">
    <text evidence="4">Carbohydrate degradation; glycolysis; D-glyceraldehyde 3-phosphate from glycerone phosphate: step 1/1.</text>
</comment>
<dbReference type="GO" id="GO:0005829">
    <property type="term" value="C:cytosol"/>
    <property type="evidence" value="ECO:0007669"/>
    <property type="project" value="TreeGrafter"/>
</dbReference>
<evidence type="ECO:0000256" key="4">
    <source>
        <dbReference type="RuleBase" id="RU363013"/>
    </source>
</evidence>
<dbReference type="Pfam" id="PF00121">
    <property type="entry name" value="TIM"/>
    <property type="match status" value="1"/>
</dbReference>
<dbReference type="PANTHER" id="PTHR21139:SF2">
    <property type="entry name" value="TRIOSEPHOSPHATE ISOMERASE"/>
    <property type="match status" value="1"/>
</dbReference>
<organism evidence="5 6">
    <name type="scientific">Lasallia pustulata</name>
    <dbReference type="NCBI Taxonomy" id="136370"/>
    <lineage>
        <taxon>Eukaryota</taxon>
        <taxon>Fungi</taxon>
        <taxon>Dikarya</taxon>
        <taxon>Ascomycota</taxon>
        <taxon>Pezizomycotina</taxon>
        <taxon>Lecanoromycetes</taxon>
        <taxon>OSLEUM clade</taxon>
        <taxon>Umbilicariomycetidae</taxon>
        <taxon>Umbilicariales</taxon>
        <taxon>Umbilicariaceae</taxon>
        <taxon>Lasallia</taxon>
    </lineage>
</organism>
<dbReference type="Gene3D" id="3.20.20.70">
    <property type="entry name" value="Aldolase class I"/>
    <property type="match status" value="1"/>
</dbReference>
<comment type="pathway">
    <text evidence="4">Carbohydrate biosynthesis; gluconeogenesis.</text>
</comment>
<evidence type="ECO:0000256" key="3">
    <source>
        <dbReference type="ARBA" id="ARBA00023235"/>
    </source>
</evidence>
<accession>A0A1W5CS89</accession>
<keyword evidence="3 4" id="KW-0413">Isomerase</keyword>
<comment type="catalytic activity">
    <reaction evidence="4">
        <text>D-glyceraldehyde 3-phosphate = dihydroxyacetone phosphate</text>
        <dbReference type="Rhea" id="RHEA:18585"/>
        <dbReference type="ChEBI" id="CHEBI:57642"/>
        <dbReference type="ChEBI" id="CHEBI:59776"/>
        <dbReference type="EC" id="5.3.1.1"/>
    </reaction>
</comment>
<dbReference type="InterPro" id="IPR035990">
    <property type="entry name" value="TIM_sf"/>
</dbReference>
<keyword evidence="6" id="KW-1185">Reference proteome</keyword>
<keyword evidence="4" id="KW-0312">Gluconeogenesis</keyword>
<dbReference type="Proteomes" id="UP000192927">
    <property type="component" value="Unassembled WGS sequence"/>
</dbReference>
<dbReference type="GO" id="GO:0046166">
    <property type="term" value="P:glyceraldehyde-3-phosphate biosynthetic process"/>
    <property type="evidence" value="ECO:0007669"/>
    <property type="project" value="TreeGrafter"/>
</dbReference>
<reference evidence="6" key="1">
    <citation type="submission" date="2017-03" db="EMBL/GenBank/DDBJ databases">
        <authorList>
            <person name="Sharma R."/>
            <person name="Thines M."/>
        </authorList>
    </citation>
    <scope>NUCLEOTIDE SEQUENCE [LARGE SCALE GENOMIC DNA]</scope>
</reference>
<dbReference type="InterPro" id="IPR000652">
    <property type="entry name" value="Triosephosphate_isomerase"/>
</dbReference>
<keyword evidence="4" id="KW-0324">Glycolysis</keyword>
<dbReference type="UniPathway" id="UPA00138"/>
<evidence type="ECO:0000313" key="6">
    <source>
        <dbReference type="Proteomes" id="UP000192927"/>
    </source>
</evidence>
<dbReference type="CDD" id="cd00311">
    <property type="entry name" value="TIM"/>
    <property type="match status" value="1"/>
</dbReference>
<dbReference type="SUPFAM" id="SSF51351">
    <property type="entry name" value="Triosephosphate isomerase (TIM)"/>
    <property type="match status" value="1"/>
</dbReference>
<dbReference type="GO" id="GO:0004807">
    <property type="term" value="F:triose-phosphate isomerase activity"/>
    <property type="evidence" value="ECO:0007669"/>
    <property type="project" value="UniProtKB-EC"/>
</dbReference>
<dbReference type="EC" id="5.3.1.1" evidence="4"/>
<dbReference type="PROSITE" id="PS51440">
    <property type="entry name" value="TIM_2"/>
    <property type="match status" value="1"/>
</dbReference>
<proteinExistence type="inferred from homology"/>